<dbReference type="OrthoDB" id="5382953at2759"/>
<dbReference type="AlphaFoldDB" id="A0A6G1L5D1"/>
<feature type="region of interest" description="Disordered" evidence="3">
    <location>
        <begin position="240"/>
        <end position="458"/>
    </location>
</feature>
<evidence type="ECO:0000256" key="3">
    <source>
        <dbReference type="SAM" id="MobiDB-lite"/>
    </source>
</evidence>
<organism evidence="5 6">
    <name type="scientific">Teratosphaeria nubilosa</name>
    <dbReference type="NCBI Taxonomy" id="161662"/>
    <lineage>
        <taxon>Eukaryota</taxon>
        <taxon>Fungi</taxon>
        <taxon>Dikarya</taxon>
        <taxon>Ascomycota</taxon>
        <taxon>Pezizomycotina</taxon>
        <taxon>Dothideomycetes</taxon>
        <taxon>Dothideomycetidae</taxon>
        <taxon>Mycosphaerellales</taxon>
        <taxon>Teratosphaeriaceae</taxon>
        <taxon>Teratosphaeria</taxon>
    </lineage>
</organism>
<evidence type="ECO:0000313" key="5">
    <source>
        <dbReference type="EMBL" id="KAF2767779.1"/>
    </source>
</evidence>
<accession>A0A6G1L5D1</accession>
<sequence length="563" mass="62559">MAGPTYTEEEVLAPRDPSLSNDDWPDYDLHNVHVYNRDDELVSLLRASEHYSLRVTGEIQLQHIPKEKYADVVRLKTAARGANVVLHNVRSFAYGEFEDGNIAIWAAGHAGWYTLKPARAYRAVHQDMVQAVKMLYFVGDAFRDQPSLDALRTMPSEDIPNALLVRPGDLFEKYARDHLGGEEKAIEAEEMVYHHRDFLLSSMIAGKEGMDWEGNMLFTHLQSIVPDEYEAIRQRVLGPKKVARKKGGRAKERTRQKSVESGSTTTTLKRKRGRPPKNAPAVDVISITSSSAAPAPPKQVAEASSQQSEGRRTLARRTRQNTQDPVVETVPEEPAQESNDDSSPEEEEVQNTPLPDISDSENERRHTAGKGKSALRLRPSKASKGRPGKGKASTDDAEDEDELAMPSSPLRPPGKRKHATDSNAPHRKRQNSHQESMGNDDEGIDIPSSLSSSASPTSETALALRLNHKPDPLQEDTWICALDGCTHKVYLASREESQKLIREHYALHAYDDDDRVKMVKKLGAPSLPVGHLMERVRVAAKLEGFPGSRVAGSRFPAPIVRKL</sequence>
<keyword evidence="2" id="KW-0539">Nucleus</keyword>
<proteinExistence type="predicted"/>
<evidence type="ECO:0000256" key="2">
    <source>
        <dbReference type="ARBA" id="ARBA00023242"/>
    </source>
</evidence>
<evidence type="ECO:0000259" key="4">
    <source>
        <dbReference type="Pfam" id="PF12047"/>
    </source>
</evidence>
<feature type="domain" description="RFTS" evidence="4">
    <location>
        <begin position="28"/>
        <end position="146"/>
    </location>
</feature>
<reference evidence="5" key="1">
    <citation type="journal article" date="2020" name="Stud. Mycol.">
        <title>101 Dothideomycetes genomes: a test case for predicting lifestyles and emergence of pathogens.</title>
        <authorList>
            <person name="Haridas S."/>
            <person name="Albert R."/>
            <person name="Binder M."/>
            <person name="Bloem J."/>
            <person name="Labutti K."/>
            <person name="Salamov A."/>
            <person name="Andreopoulos B."/>
            <person name="Baker S."/>
            <person name="Barry K."/>
            <person name="Bills G."/>
            <person name="Bluhm B."/>
            <person name="Cannon C."/>
            <person name="Castanera R."/>
            <person name="Culley D."/>
            <person name="Daum C."/>
            <person name="Ezra D."/>
            <person name="Gonzalez J."/>
            <person name="Henrissat B."/>
            <person name="Kuo A."/>
            <person name="Liang C."/>
            <person name="Lipzen A."/>
            <person name="Lutzoni F."/>
            <person name="Magnuson J."/>
            <person name="Mondo S."/>
            <person name="Nolan M."/>
            <person name="Ohm R."/>
            <person name="Pangilinan J."/>
            <person name="Park H.-J."/>
            <person name="Ramirez L."/>
            <person name="Alfaro M."/>
            <person name="Sun H."/>
            <person name="Tritt A."/>
            <person name="Yoshinaga Y."/>
            <person name="Zwiers L.-H."/>
            <person name="Turgeon B."/>
            <person name="Goodwin S."/>
            <person name="Spatafora J."/>
            <person name="Crous P."/>
            <person name="Grigoriev I."/>
        </authorList>
    </citation>
    <scope>NUCLEOTIDE SEQUENCE</scope>
    <source>
        <strain evidence="5">CBS 116005</strain>
    </source>
</reference>
<keyword evidence="6" id="KW-1185">Reference proteome</keyword>
<dbReference type="InterPro" id="IPR022702">
    <property type="entry name" value="Cytosine_MeTrfase1_RFD"/>
</dbReference>
<evidence type="ECO:0000313" key="6">
    <source>
        <dbReference type="Proteomes" id="UP000799436"/>
    </source>
</evidence>
<name>A0A6G1L5D1_9PEZI</name>
<feature type="compositionally biased region" description="Basic and acidic residues" evidence="3">
    <location>
        <begin position="249"/>
        <end position="258"/>
    </location>
</feature>
<protein>
    <recommendedName>
        <fullName evidence="4">RFTS domain-containing protein</fullName>
    </recommendedName>
</protein>
<evidence type="ECO:0000256" key="1">
    <source>
        <dbReference type="ARBA" id="ARBA00004123"/>
    </source>
</evidence>
<feature type="compositionally biased region" description="Basic residues" evidence="3">
    <location>
        <begin position="367"/>
        <end position="389"/>
    </location>
</feature>
<gene>
    <name evidence="5" type="ORF">EJ03DRAFT_328965</name>
</gene>
<dbReference type="EMBL" id="ML995852">
    <property type="protein sequence ID" value="KAF2767779.1"/>
    <property type="molecule type" value="Genomic_DNA"/>
</dbReference>
<dbReference type="Pfam" id="PF12047">
    <property type="entry name" value="DNMT1-RFD"/>
    <property type="match status" value="1"/>
</dbReference>
<feature type="compositionally biased region" description="Low complexity" evidence="3">
    <location>
        <begin position="447"/>
        <end position="458"/>
    </location>
</feature>
<comment type="subcellular location">
    <subcellularLocation>
        <location evidence="1">Nucleus</location>
    </subcellularLocation>
</comment>
<feature type="compositionally biased region" description="Acidic residues" evidence="3">
    <location>
        <begin position="330"/>
        <end position="349"/>
    </location>
</feature>
<dbReference type="GO" id="GO:0005634">
    <property type="term" value="C:nucleus"/>
    <property type="evidence" value="ECO:0007669"/>
    <property type="project" value="UniProtKB-SubCell"/>
</dbReference>
<dbReference type="Proteomes" id="UP000799436">
    <property type="component" value="Unassembled WGS sequence"/>
</dbReference>